<dbReference type="AlphaFoldDB" id="A0AAV1D7X3"/>
<evidence type="ECO:0000313" key="3">
    <source>
        <dbReference type="Proteomes" id="UP001161247"/>
    </source>
</evidence>
<organism evidence="2 3">
    <name type="scientific">Oldenlandia corymbosa var. corymbosa</name>
    <dbReference type="NCBI Taxonomy" id="529605"/>
    <lineage>
        <taxon>Eukaryota</taxon>
        <taxon>Viridiplantae</taxon>
        <taxon>Streptophyta</taxon>
        <taxon>Embryophyta</taxon>
        <taxon>Tracheophyta</taxon>
        <taxon>Spermatophyta</taxon>
        <taxon>Magnoliopsida</taxon>
        <taxon>eudicotyledons</taxon>
        <taxon>Gunneridae</taxon>
        <taxon>Pentapetalae</taxon>
        <taxon>asterids</taxon>
        <taxon>lamiids</taxon>
        <taxon>Gentianales</taxon>
        <taxon>Rubiaceae</taxon>
        <taxon>Rubioideae</taxon>
        <taxon>Spermacoceae</taxon>
        <taxon>Hedyotis-Oldenlandia complex</taxon>
        <taxon>Oldenlandia</taxon>
    </lineage>
</organism>
<gene>
    <name evidence="2" type="ORF">OLC1_LOCUS12980</name>
</gene>
<name>A0AAV1D7X3_OLDCO</name>
<dbReference type="Proteomes" id="UP001161247">
    <property type="component" value="Chromosome 4"/>
</dbReference>
<dbReference type="Pfam" id="PF01535">
    <property type="entry name" value="PPR"/>
    <property type="match status" value="1"/>
</dbReference>
<dbReference type="InterPro" id="IPR011990">
    <property type="entry name" value="TPR-like_helical_dom_sf"/>
</dbReference>
<dbReference type="InterPro" id="IPR046849">
    <property type="entry name" value="E2_motif"/>
</dbReference>
<dbReference type="InterPro" id="IPR002885">
    <property type="entry name" value="PPR_rpt"/>
</dbReference>
<dbReference type="Pfam" id="PF20430">
    <property type="entry name" value="Eplus_motif"/>
    <property type="match status" value="1"/>
</dbReference>
<evidence type="ECO:0000313" key="2">
    <source>
        <dbReference type="EMBL" id="CAI9103942.1"/>
    </source>
</evidence>
<keyword evidence="3" id="KW-1185">Reference proteome</keyword>
<keyword evidence="1" id="KW-0677">Repeat</keyword>
<evidence type="ECO:0000256" key="1">
    <source>
        <dbReference type="ARBA" id="ARBA00022737"/>
    </source>
</evidence>
<sequence length="278" mass="31264">MHAKCSTIRRTQLCFSTTSSFKLILLEVRPFSTCASKCGSKAYRPTRILSTFLFSACSNLGDPLPAHALHVDFVKFGLEFDIYASTALVDMYGKLGLVHLARKQFDGWKPETAFIAGYAKHGESVGLVFRDAFEIYNLLDSNDMGATHRMANIEKHWVCRAGKLQEAHDLIRRMPMRPDSIVWGAMLGACCFHSNVELGRWDGVAKMRKIMRGSQITKTAGYSFMEEDNQVREFIVGGKSHPHSDQIYALLDDIHAKIELYTSTVDSITDDVWITVNL</sequence>
<dbReference type="Gene3D" id="1.25.40.10">
    <property type="entry name" value="Tetratricopeptide repeat domain"/>
    <property type="match status" value="1"/>
</dbReference>
<dbReference type="EMBL" id="OX459121">
    <property type="protein sequence ID" value="CAI9103942.1"/>
    <property type="molecule type" value="Genomic_DNA"/>
</dbReference>
<dbReference type="PANTHER" id="PTHR47926">
    <property type="entry name" value="PENTATRICOPEPTIDE REPEAT-CONTAINING PROTEIN"/>
    <property type="match status" value="1"/>
</dbReference>
<protein>
    <submittedName>
        <fullName evidence="2">OLC1v1002539C1</fullName>
    </submittedName>
</protein>
<dbReference type="InterPro" id="IPR046960">
    <property type="entry name" value="PPR_At4g14850-like_plant"/>
</dbReference>
<proteinExistence type="predicted"/>
<reference evidence="2" key="1">
    <citation type="submission" date="2023-03" db="EMBL/GenBank/DDBJ databases">
        <authorList>
            <person name="Julca I."/>
        </authorList>
    </citation>
    <scope>NUCLEOTIDE SEQUENCE</scope>
</reference>
<dbReference type="GO" id="GO:0003723">
    <property type="term" value="F:RNA binding"/>
    <property type="evidence" value="ECO:0007669"/>
    <property type="project" value="InterPro"/>
</dbReference>
<accession>A0AAV1D7X3</accession>
<dbReference type="PANTHER" id="PTHR47926:SF540">
    <property type="entry name" value="PENTATRICOPEPTIDE REPEAT-CONTAINING PROTEIN"/>
    <property type="match status" value="1"/>
</dbReference>
<dbReference type="GO" id="GO:0009451">
    <property type="term" value="P:RNA modification"/>
    <property type="evidence" value="ECO:0007669"/>
    <property type="project" value="InterPro"/>
</dbReference>